<dbReference type="InterPro" id="IPR037147">
    <property type="entry name" value="Ribosomal_bL28_sf"/>
</dbReference>
<evidence type="ECO:0000256" key="2">
    <source>
        <dbReference type="ARBA" id="ARBA00022980"/>
    </source>
</evidence>
<dbReference type="SUPFAM" id="SSF143800">
    <property type="entry name" value="L28p-like"/>
    <property type="match status" value="1"/>
</dbReference>
<dbReference type="PANTHER" id="PTHR13528:SF2">
    <property type="entry name" value="LARGE RIBOSOMAL SUBUNIT PROTEIN BL28M"/>
    <property type="match status" value="1"/>
</dbReference>
<comment type="similarity">
    <text evidence="1 5">Belongs to the bacterial ribosomal protein bL28 family.</text>
</comment>
<reference evidence="6" key="1">
    <citation type="journal article" date="2021" name="PeerJ">
        <title>Extensive microbial diversity within the chicken gut microbiome revealed by metagenomics and culture.</title>
        <authorList>
            <person name="Gilroy R."/>
            <person name="Ravi A."/>
            <person name="Getino M."/>
            <person name="Pursley I."/>
            <person name="Horton D.L."/>
            <person name="Alikhan N.F."/>
            <person name="Baker D."/>
            <person name="Gharbi K."/>
            <person name="Hall N."/>
            <person name="Watson M."/>
            <person name="Adriaenssens E.M."/>
            <person name="Foster-Nyarko E."/>
            <person name="Jarju S."/>
            <person name="Secka A."/>
            <person name="Antonio M."/>
            <person name="Oren A."/>
            <person name="Chaudhuri R.R."/>
            <person name="La Ragione R."/>
            <person name="Hildebrand F."/>
            <person name="Pallen M.J."/>
        </authorList>
    </citation>
    <scope>NUCLEOTIDE SEQUENCE</scope>
    <source>
        <strain evidence="6">5134</strain>
    </source>
</reference>
<dbReference type="InterPro" id="IPR034704">
    <property type="entry name" value="Ribosomal_bL28/bL31-like_sf"/>
</dbReference>
<protein>
    <recommendedName>
        <fullName evidence="4 5">Large ribosomal subunit protein bL28</fullName>
    </recommendedName>
</protein>
<dbReference type="InterPro" id="IPR026569">
    <property type="entry name" value="Ribosomal_bL28"/>
</dbReference>
<proteinExistence type="inferred from homology"/>
<dbReference type="HAMAP" id="MF_00373">
    <property type="entry name" value="Ribosomal_bL28"/>
    <property type="match status" value="1"/>
</dbReference>
<dbReference type="InterPro" id="IPR001383">
    <property type="entry name" value="Ribosomal_bL28_bact-type"/>
</dbReference>
<dbReference type="AlphaFoldDB" id="A0A9D1YZB7"/>
<evidence type="ECO:0000313" key="7">
    <source>
        <dbReference type="Proteomes" id="UP000886844"/>
    </source>
</evidence>
<evidence type="ECO:0000256" key="3">
    <source>
        <dbReference type="ARBA" id="ARBA00023274"/>
    </source>
</evidence>
<evidence type="ECO:0000256" key="1">
    <source>
        <dbReference type="ARBA" id="ARBA00008760"/>
    </source>
</evidence>
<dbReference type="GO" id="GO:0006412">
    <property type="term" value="P:translation"/>
    <property type="evidence" value="ECO:0007669"/>
    <property type="project" value="UniProtKB-UniRule"/>
</dbReference>
<evidence type="ECO:0000256" key="4">
    <source>
        <dbReference type="ARBA" id="ARBA00035174"/>
    </source>
</evidence>
<dbReference type="Gene3D" id="2.30.170.40">
    <property type="entry name" value="Ribosomal protein L28/L24"/>
    <property type="match status" value="1"/>
</dbReference>
<dbReference type="GO" id="GO:0003735">
    <property type="term" value="F:structural constituent of ribosome"/>
    <property type="evidence" value="ECO:0007669"/>
    <property type="project" value="InterPro"/>
</dbReference>
<dbReference type="FunFam" id="2.30.170.40:FF:000001">
    <property type="entry name" value="50S ribosomal protein L28"/>
    <property type="match status" value="1"/>
</dbReference>
<sequence>MKVCEITGKVAVVGNNVSHSHHKTKRKFSPNLKTKRFWSEQEGRWITLKVSAAGMKTINKKGLAVALREAVAPKNLY</sequence>
<dbReference type="EMBL" id="DXDA01000015">
    <property type="protein sequence ID" value="HIY68091.1"/>
    <property type="molecule type" value="Genomic_DNA"/>
</dbReference>
<name>A0A9D1YZB7_9BACT</name>
<dbReference type="GO" id="GO:1990904">
    <property type="term" value="C:ribonucleoprotein complex"/>
    <property type="evidence" value="ECO:0007669"/>
    <property type="project" value="UniProtKB-KW"/>
</dbReference>
<keyword evidence="2 5" id="KW-0689">Ribosomal protein</keyword>
<keyword evidence="3 5" id="KW-0687">Ribonucleoprotein</keyword>
<accession>A0A9D1YZB7</accession>
<evidence type="ECO:0000256" key="5">
    <source>
        <dbReference type="HAMAP-Rule" id="MF_00373"/>
    </source>
</evidence>
<organism evidence="6 7">
    <name type="scientific">Candidatus Alistipes intestinigallinarum</name>
    <dbReference type="NCBI Taxonomy" id="2838440"/>
    <lineage>
        <taxon>Bacteria</taxon>
        <taxon>Pseudomonadati</taxon>
        <taxon>Bacteroidota</taxon>
        <taxon>Bacteroidia</taxon>
        <taxon>Bacteroidales</taxon>
        <taxon>Rikenellaceae</taxon>
        <taxon>Alistipes</taxon>
    </lineage>
</organism>
<comment type="caution">
    <text evidence="6">The sequence shown here is derived from an EMBL/GenBank/DDBJ whole genome shotgun (WGS) entry which is preliminary data.</text>
</comment>
<gene>
    <name evidence="5 6" type="primary">rpmB</name>
    <name evidence="6" type="ORF">H9828_01595</name>
</gene>
<dbReference type="PANTHER" id="PTHR13528">
    <property type="entry name" value="39S RIBOSOMAL PROTEIN L28, MITOCHONDRIAL"/>
    <property type="match status" value="1"/>
</dbReference>
<reference evidence="6" key="2">
    <citation type="submission" date="2021-04" db="EMBL/GenBank/DDBJ databases">
        <authorList>
            <person name="Gilroy R."/>
        </authorList>
    </citation>
    <scope>NUCLEOTIDE SEQUENCE</scope>
    <source>
        <strain evidence="6">5134</strain>
    </source>
</reference>
<dbReference type="GO" id="GO:0005840">
    <property type="term" value="C:ribosome"/>
    <property type="evidence" value="ECO:0007669"/>
    <property type="project" value="UniProtKB-KW"/>
</dbReference>
<dbReference type="Pfam" id="PF00830">
    <property type="entry name" value="Ribosomal_L28"/>
    <property type="match status" value="1"/>
</dbReference>
<dbReference type="Proteomes" id="UP000886844">
    <property type="component" value="Unassembled WGS sequence"/>
</dbReference>
<dbReference type="NCBIfam" id="TIGR00009">
    <property type="entry name" value="L28"/>
    <property type="match status" value="1"/>
</dbReference>
<evidence type="ECO:0000313" key="6">
    <source>
        <dbReference type="EMBL" id="HIY68091.1"/>
    </source>
</evidence>